<keyword evidence="6" id="KW-0653">Protein transport</keyword>
<keyword evidence="5" id="KW-0812">Transmembrane</keyword>
<dbReference type="PANTHER" id="PTHR34597">
    <property type="entry name" value="SLR1661 PROTEIN"/>
    <property type="match status" value="1"/>
</dbReference>
<evidence type="ECO:0000256" key="4">
    <source>
        <dbReference type="ARBA" id="ARBA00022452"/>
    </source>
</evidence>
<evidence type="ECO:0000313" key="10">
    <source>
        <dbReference type="EMBL" id="MBN3579703.1"/>
    </source>
</evidence>
<evidence type="ECO:0000313" key="11">
    <source>
        <dbReference type="Proteomes" id="UP000779070"/>
    </source>
</evidence>
<proteinExistence type="inferred from homology"/>
<dbReference type="InterPro" id="IPR005565">
    <property type="entry name" value="Hemolysn_activator_HlyB_C"/>
</dbReference>
<dbReference type="InterPro" id="IPR035251">
    <property type="entry name" value="ShlB_POTRA"/>
</dbReference>
<dbReference type="InterPro" id="IPR034746">
    <property type="entry name" value="POTRA"/>
</dbReference>
<evidence type="ECO:0000256" key="3">
    <source>
        <dbReference type="ARBA" id="ARBA00022448"/>
    </source>
</evidence>
<dbReference type="Pfam" id="PF03865">
    <property type="entry name" value="ShlB"/>
    <property type="match status" value="1"/>
</dbReference>
<keyword evidence="11" id="KW-1185">Reference proteome</keyword>
<dbReference type="PANTHER" id="PTHR34597:SF3">
    <property type="entry name" value="OUTER MEMBRANE TRANSPORTER CDIB"/>
    <property type="match status" value="1"/>
</dbReference>
<evidence type="ECO:0000256" key="7">
    <source>
        <dbReference type="ARBA" id="ARBA00023136"/>
    </source>
</evidence>
<evidence type="ECO:0000256" key="6">
    <source>
        <dbReference type="ARBA" id="ARBA00022927"/>
    </source>
</evidence>
<reference evidence="10 11" key="1">
    <citation type="submission" date="2021-02" db="EMBL/GenBank/DDBJ databases">
        <title>Draft Genome Sequences of 5 Vibrio neptunius Strains Isolated From of Bivalve Hatcheries.</title>
        <authorList>
            <person name="Galvis F."/>
            <person name="Barja J.L."/>
            <person name="Lemos M.L."/>
            <person name="Balado M."/>
        </authorList>
    </citation>
    <scope>NUCLEOTIDE SEQUENCE [LARGE SCALE GENOMIC DNA]</scope>
    <source>
        <strain evidence="10 11">PP-145.98</strain>
    </source>
</reference>
<keyword evidence="4" id="KW-1134">Transmembrane beta strand</keyword>
<dbReference type="PROSITE" id="PS51779">
    <property type="entry name" value="POTRA"/>
    <property type="match status" value="1"/>
</dbReference>
<accession>A0ABS3A5P9</accession>
<dbReference type="Pfam" id="PF08479">
    <property type="entry name" value="POTRA_2"/>
    <property type="match status" value="1"/>
</dbReference>
<organism evidence="10 11">
    <name type="scientific">Vibrio neptunius</name>
    <dbReference type="NCBI Taxonomy" id="170651"/>
    <lineage>
        <taxon>Bacteria</taxon>
        <taxon>Pseudomonadati</taxon>
        <taxon>Pseudomonadota</taxon>
        <taxon>Gammaproteobacteria</taxon>
        <taxon>Vibrionales</taxon>
        <taxon>Vibrionaceae</taxon>
        <taxon>Vibrio</taxon>
    </lineage>
</organism>
<keyword evidence="8" id="KW-0998">Cell outer membrane</keyword>
<protein>
    <submittedName>
        <fullName evidence="10">ShlB/FhaC/HecB family hemolysin secretion/activation protein</fullName>
    </submittedName>
</protein>
<comment type="subcellular location">
    <subcellularLocation>
        <location evidence="1">Cell outer membrane</location>
    </subcellularLocation>
</comment>
<gene>
    <name evidence="10" type="ORF">JYA62_18755</name>
</gene>
<dbReference type="EMBL" id="JAFHLB010000029">
    <property type="protein sequence ID" value="MBN3579703.1"/>
    <property type="molecule type" value="Genomic_DNA"/>
</dbReference>
<comment type="similarity">
    <text evidence="2">Belongs to the TPS (TC 1.B.20) family.</text>
</comment>
<dbReference type="InterPro" id="IPR013686">
    <property type="entry name" value="Polypept-transport_assoc_ShlB"/>
</dbReference>
<evidence type="ECO:0000256" key="8">
    <source>
        <dbReference type="ARBA" id="ARBA00023237"/>
    </source>
</evidence>
<sequence>MLSFQCGVKATALGVFVVMSINLSMASTPINVVSPSTLAEQEREQAIRLEQLEKANDSVSELHNVPTLPKNDSVESAECFEVNSLIFEGNEIYSDEELIHWLNFSPSCIGLNEINEYLRVITNHYVKSGYVTSRAFLIPQDLSSGVLKIVILEGKIEQILLNGAPSSSLDMVLPRTMGRVLNLRDIEQGLEQINRLSRYNAQIQFLPGKKQGYSVVDIKTELGRIVSASAGLSNGGQKSTGEEQLSLSVSAEDMLNLFDKWTISATKSAAFVDSRDSESLYFSLDFPVGYWNVGYRSAFSKYSTNFKSNDFVFDASGKTNSHDADIKWLFYRDDKSKSSFRLGINHRREKNYLLDQLLESSSRNLSSASFSWEHSTRLGEGFLTVSPRYSLGTDWFGGEENQSSDPTIPRAQFSKGTISGSYTHFLANELIFSSTFFGQWSNDTLYGAERMSIGGEYSVRGFKGKSLSGDQGYYWRNDLTKNVSQYPYLGQVSLNAALDMGSIAKDPTDESERGSLAGASFGVKTRSKHASSSLSLGLPLAFPSQLKADDYVVYYRLELSI</sequence>
<keyword evidence="3" id="KW-0813">Transport</keyword>
<comment type="caution">
    <text evidence="10">The sequence shown here is derived from an EMBL/GenBank/DDBJ whole genome shotgun (WGS) entry which is preliminary data.</text>
</comment>
<name>A0ABS3A5P9_9VIBR</name>
<dbReference type="InterPro" id="IPR051544">
    <property type="entry name" value="TPS_OM_transporter"/>
</dbReference>
<dbReference type="Pfam" id="PF17287">
    <property type="entry name" value="POTRA_3"/>
    <property type="match status" value="1"/>
</dbReference>
<dbReference type="RefSeq" id="WP_206371507.1">
    <property type="nucleotide sequence ID" value="NZ_CAWPUN010000092.1"/>
</dbReference>
<dbReference type="InterPro" id="IPR027282">
    <property type="entry name" value="TPS"/>
</dbReference>
<feature type="domain" description="POTRA" evidence="9">
    <location>
        <begin position="80"/>
        <end position="154"/>
    </location>
</feature>
<dbReference type="PIRSF" id="PIRSF029745">
    <property type="entry name" value="FhaC"/>
    <property type="match status" value="1"/>
</dbReference>
<keyword evidence="7" id="KW-0472">Membrane</keyword>
<evidence type="ECO:0000259" key="9">
    <source>
        <dbReference type="PROSITE" id="PS51779"/>
    </source>
</evidence>
<evidence type="ECO:0000256" key="1">
    <source>
        <dbReference type="ARBA" id="ARBA00004442"/>
    </source>
</evidence>
<dbReference type="Gene3D" id="3.10.20.310">
    <property type="entry name" value="membrane protein fhac"/>
    <property type="match status" value="1"/>
</dbReference>
<dbReference type="Proteomes" id="UP000779070">
    <property type="component" value="Unassembled WGS sequence"/>
</dbReference>
<evidence type="ECO:0000256" key="2">
    <source>
        <dbReference type="ARBA" id="ARBA00009055"/>
    </source>
</evidence>
<dbReference type="Gene3D" id="2.40.160.50">
    <property type="entry name" value="membrane protein fhac: a member of the omp85/tpsb transporter family"/>
    <property type="match status" value="1"/>
</dbReference>
<evidence type="ECO:0000256" key="5">
    <source>
        <dbReference type="ARBA" id="ARBA00022692"/>
    </source>
</evidence>